<gene>
    <name evidence="1" type="ORF">FXV83_20745</name>
</gene>
<dbReference type="Proteomes" id="UP000324797">
    <property type="component" value="Unassembled WGS sequence"/>
</dbReference>
<protein>
    <submittedName>
        <fullName evidence="1">Uncharacterized protein</fullName>
    </submittedName>
</protein>
<reference evidence="1 2" key="1">
    <citation type="submission" date="2019-08" db="EMBL/GenBank/DDBJ databases">
        <title>Bradyrhizobium hipponensis sp. nov., a rhizobium isolated from a Lupinus angustifolius root nodule in Tunisia.</title>
        <authorList>
            <person name="Off K."/>
            <person name="Rejili M."/>
            <person name="Mars M."/>
            <person name="Brachmann A."/>
            <person name="Marin M."/>
        </authorList>
    </citation>
    <scope>NUCLEOTIDE SEQUENCE [LARGE SCALE GENOMIC DNA]</scope>
    <source>
        <strain evidence="2">aSej3</strain>
    </source>
</reference>
<evidence type="ECO:0000313" key="1">
    <source>
        <dbReference type="EMBL" id="TYO64629.1"/>
    </source>
</evidence>
<keyword evidence="2" id="KW-1185">Reference proteome</keyword>
<accession>A0A5S4YW20</accession>
<comment type="caution">
    <text evidence="1">The sequence shown here is derived from an EMBL/GenBank/DDBJ whole genome shotgun (WGS) entry which is preliminary data.</text>
</comment>
<evidence type="ECO:0000313" key="2">
    <source>
        <dbReference type="Proteomes" id="UP000324797"/>
    </source>
</evidence>
<dbReference type="RefSeq" id="WP_148741258.1">
    <property type="nucleotide sequence ID" value="NZ_VSTH01000064.1"/>
</dbReference>
<organism evidence="1 2">
    <name type="scientific">Bradyrhizobium hipponense</name>
    <dbReference type="NCBI Taxonomy" id="2605638"/>
    <lineage>
        <taxon>Bacteria</taxon>
        <taxon>Pseudomonadati</taxon>
        <taxon>Pseudomonadota</taxon>
        <taxon>Alphaproteobacteria</taxon>
        <taxon>Hyphomicrobiales</taxon>
        <taxon>Nitrobacteraceae</taxon>
        <taxon>Bradyrhizobium</taxon>
    </lineage>
</organism>
<name>A0A5S4YW20_9BRAD</name>
<sequence length="162" mass="17206">MTNPANTTPSTPATAAEARAQIDALTANTEFGSKLLSGDVAATQQWNDLHGVLGKGGDEVERAMRGEILGADTIPDSGSKRLAEGASWLRTLGLSDGVVREALEGAGVSKEEYRMVSDWKSRHMADPVFSKRFLSNEAEAVRLMMTANVVIAGGIKGERKGF</sequence>
<dbReference type="AlphaFoldDB" id="A0A5S4YW20"/>
<dbReference type="EMBL" id="VSTH01000064">
    <property type="protein sequence ID" value="TYO64629.1"/>
    <property type="molecule type" value="Genomic_DNA"/>
</dbReference>
<proteinExistence type="predicted"/>